<gene>
    <name evidence="1" type="ORF">HNQ39_002515</name>
</gene>
<keyword evidence="2" id="KW-1185">Reference proteome</keyword>
<accession>A0A7W9SR83</accession>
<dbReference type="AlphaFoldDB" id="A0A7W9SR83"/>
<evidence type="ECO:0000313" key="1">
    <source>
        <dbReference type="EMBL" id="MBB6050724.1"/>
    </source>
</evidence>
<name>A0A7W9SR83_ARMRO</name>
<dbReference type="Proteomes" id="UP000520814">
    <property type="component" value="Unassembled WGS sequence"/>
</dbReference>
<organism evidence="1 2">
    <name type="scientific">Armatimonas rosea</name>
    <dbReference type="NCBI Taxonomy" id="685828"/>
    <lineage>
        <taxon>Bacteria</taxon>
        <taxon>Bacillati</taxon>
        <taxon>Armatimonadota</taxon>
        <taxon>Armatimonadia</taxon>
        <taxon>Armatimonadales</taxon>
        <taxon>Armatimonadaceae</taxon>
        <taxon>Armatimonas</taxon>
    </lineage>
</organism>
<dbReference type="RefSeq" id="WP_184196206.1">
    <property type="nucleotide sequence ID" value="NZ_JACHGW010000002.1"/>
</dbReference>
<sequence length="130" mass="15092">MDRLLFTPRTLSGERLQLHVSPQDSRKSRRGKHWKALVTDLDSGLAYLCRGASCGLPRCFCDALVVEIYPSLSDVPEDLQQRLARSEYRYRASGHGLHDRFTRGETLTQRERLRLERWYQERDAAQAVVM</sequence>
<proteinExistence type="predicted"/>
<reference evidence="1 2" key="1">
    <citation type="submission" date="2020-08" db="EMBL/GenBank/DDBJ databases">
        <title>Genomic Encyclopedia of Type Strains, Phase IV (KMG-IV): sequencing the most valuable type-strain genomes for metagenomic binning, comparative biology and taxonomic classification.</title>
        <authorList>
            <person name="Goeker M."/>
        </authorList>
    </citation>
    <scope>NUCLEOTIDE SEQUENCE [LARGE SCALE GENOMIC DNA]</scope>
    <source>
        <strain evidence="1 2">DSM 23562</strain>
    </source>
</reference>
<comment type="caution">
    <text evidence="1">The sequence shown here is derived from an EMBL/GenBank/DDBJ whole genome shotgun (WGS) entry which is preliminary data.</text>
</comment>
<evidence type="ECO:0000313" key="2">
    <source>
        <dbReference type="Proteomes" id="UP000520814"/>
    </source>
</evidence>
<dbReference type="EMBL" id="JACHGW010000002">
    <property type="protein sequence ID" value="MBB6050724.1"/>
    <property type="molecule type" value="Genomic_DNA"/>
</dbReference>
<protein>
    <submittedName>
        <fullName evidence="1">Uncharacterized protein</fullName>
    </submittedName>
</protein>